<name>A0A9Q5HRC0_SANBA</name>
<evidence type="ECO:0000256" key="4">
    <source>
        <dbReference type="SAM" id="MobiDB-lite"/>
    </source>
</evidence>
<dbReference type="Pfam" id="PF04082">
    <property type="entry name" value="Fungal_trans"/>
    <property type="match status" value="1"/>
</dbReference>
<keyword evidence="2" id="KW-0479">Metal-binding</keyword>
<keyword evidence="3" id="KW-0539">Nucleus</keyword>
<organism evidence="6 7">
    <name type="scientific">Sanghuangporus baumii</name>
    <name type="common">Phellinus baumii</name>
    <dbReference type="NCBI Taxonomy" id="108892"/>
    <lineage>
        <taxon>Eukaryota</taxon>
        <taxon>Fungi</taxon>
        <taxon>Dikarya</taxon>
        <taxon>Basidiomycota</taxon>
        <taxon>Agaricomycotina</taxon>
        <taxon>Agaricomycetes</taxon>
        <taxon>Hymenochaetales</taxon>
        <taxon>Hymenochaetaceae</taxon>
        <taxon>Sanghuangporus</taxon>
    </lineage>
</organism>
<comment type="subcellular location">
    <subcellularLocation>
        <location evidence="1">Nucleus</location>
    </subcellularLocation>
</comment>
<dbReference type="Pfam" id="PF00172">
    <property type="entry name" value="Zn_clus"/>
    <property type="match status" value="1"/>
</dbReference>
<dbReference type="OrthoDB" id="4934715at2759"/>
<feature type="region of interest" description="Disordered" evidence="4">
    <location>
        <begin position="727"/>
        <end position="748"/>
    </location>
</feature>
<feature type="compositionally biased region" description="Polar residues" evidence="4">
    <location>
        <begin position="790"/>
        <end position="812"/>
    </location>
</feature>
<dbReference type="PROSITE" id="PS50048">
    <property type="entry name" value="ZN2_CY6_FUNGAL_2"/>
    <property type="match status" value="1"/>
</dbReference>
<feature type="region of interest" description="Disordered" evidence="4">
    <location>
        <begin position="130"/>
        <end position="158"/>
    </location>
</feature>
<sequence>MIKTEHPIQPAVRPTPPISASSSSKRKIKDDTDQPGQVTKKKPRTRVSYSCGECHRRKQKCDRQVPCSHCIARKVPDLCKAYTPGKSDQDIHARLSRLEHIIEVALPQFCGGTPSGPSSPIVGASVLSRLGGSGSLSPDDEGSQGEEGDVGAGTFDKGGKWYGNSVSGSVAPTTMLEQVRQAESIENARFNVALQLTHVAPSNDGTPSEQMNGQFAGSGSMPQPSGSLPTLNENDQEKVLMQNGEPTAADLLQSLIRDCGLSENKLHELMQELPSKQYTDLLIDYYFKNMNWTRYPISEDDFRESYAALFVDRVGSNPSDIRFVPLLFVVLAIAVRLAPEAIGGNAQERKLKSSRYYWSSRRALLIAAAIQPDSLEMVLTRLLSARYLTFDRRITECWSQLGAAVCTAQALGLHRDPAGMRLELAQVEYRRRVWAYLYHADRSYSMVLGRPYAIQDEYTTTLPPLNIEDLSTLTSVPSAPPLSHPTRMTFVILRHKLAYLIGKMVHYFQRVRIQNHYSEVLALDDDLQKFIDTLPPHFSFNPDTSLDHLEEYSYIPVHRYLLTTEIHFVRISLHRPYILRRLDSDRYVRSRRACFTAALQDFEVRQNYRRTQSEEVLRMVGNAYREFQTAMISGIYLILEPNGKDADAMHVILDTFLRDHEGIPLDETTRRELKIVELLKQKALQAKSQGGVVRRGALTETPLSASSDHSIDAQANANLLLSLQQSRNIQHTRSSSESAASPGARQSYSSLTNKGIISTAASTPNALLGAAGITGNVMAPLPASPTFQRVQAQTQNGVVSSRQSPVGTGSPSTDEDMSAQNMLDHWCNVVTNPPLPLDSFGSGGNSLSSGQWGTFSTGVGGGSADWLNTPYMLNGDSGLGNGVEGADYNYWESLVNTIRGGPV</sequence>
<dbReference type="PANTHER" id="PTHR31001">
    <property type="entry name" value="UNCHARACTERIZED TRANSCRIPTIONAL REGULATORY PROTEIN"/>
    <property type="match status" value="1"/>
</dbReference>
<dbReference type="GO" id="GO:0005634">
    <property type="term" value="C:nucleus"/>
    <property type="evidence" value="ECO:0007669"/>
    <property type="project" value="UniProtKB-SubCell"/>
</dbReference>
<keyword evidence="7" id="KW-1185">Reference proteome</keyword>
<dbReference type="InterPro" id="IPR050613">
    <property type="entry name" value="Sec_Metabolite_Reg"/>
</dbReference>
<dbReference type="CDD" id="cd12148">
    <property type="entry name" value="fungal_TF_MHR"/>
    <property type="match status" value="1"/>
</dbReference>
<dbReference type="PANTHER" id="PTHR31001:SF87">
    <property type="entry name" value="COL-21"/>
    <property type="match status" value="1"/>
</dbReference>
<feature type="region of interest" description="Disordered" evidence="4">
    <location>
        <begin position="1"/>
        <end position="46"/>
    </location>
</feature>
<dbReference type="GO" id="GO:0003677">
    <property type="term" value="F:DNA binding"/>
    <property type="evidence" value="ECO:0007669"/>
    <property type="project" value="InterPro"/>
</dbReference>
<dbReference type="GO" id="GO:0008270">
    <property type="term" value="F:zinc ion binding"/>
    <property type="evidence" value="ECO:0007669"/>
    <property type="project" value="InterPro"/>
</dbReference>
<dbReference type="Gene3D" id="4.10.240.10">
    <property type="entry name" value="Zn(2)-C6 fungal-type DNA-binding domain"/>
    <property type="match status" value="1"/>
</dbReference>
<dbReference type="AlphaFoldDB" id="A0A9Q5HRC0"/>
<dbReference type="InterPro" id="IPR036864">
    <property type="entry name" value="Zn2-C6_fun-type_DNA-bd_sf"/>
</dbReference>
<evidence type="ECO:0000313" key="6">
    <source>
        <dbReference type="EMBL" id="OCB84516.1"/>
    </source>
</evidence>
<dbReference type="GO" id="GO:0000981">
    <property type="term" value="F:DNA-binding transcription factor activity, RNA polymerase II-specific"/>
    <property type="evidence" value="ECO:0007669"/>
    <property type="project" value="InterPro"/>
</dbReference>
<dbReference type="Proteomes" id="UP000757232">
    <property type="component" value="Unassembled WGS sequence"/>
</dbReference>
<dbReference type="EMBL" id="LNZH02000215">
    <property type="protein sequence ID" value="OCB84516.1"/>
    <property type="molecule type" value="Genomic_DNA"/>
</dbReference>
<dbReference type="PROSITE" id="PS00463">
    <property type="entry name" value="ZN2_CY6_FUNGAL_1"/>
    <property type="match status" value="1"/>
</dbReference>
<accession>A0A9Q5HRC0</accession>
<proteinExistence type="predicted"/>
<dbReference type="InterPro" id="IPR007219">
    <property type="entry name" value="XnlR_reg_dom"/>
</dbReference>
<feature type="region of interest" description="Disordered" evidence="4">
    <location>
        <begin position="790"/>
        <end position="816"/>
    </location>
</feature>
<dbReference type="SUPFAM" id="SSF57701">
    <property type="entry name" value="Zn2/Cys6 DNA-binding domain"/>
    <property type="match status" value="1"/>
</dbReference>
<gene>
    <name evidence="6" type="ORF">A7U60_g8502</name>
</gene>
<protein>
    <recommendedName>
        <fullName evidence="5">Zn(2)-C6 fungal-type domain-containing protein</fullName>
    </recommendedName>
</protein>
<evidence type="ECO:0000256" key="3">
    <source>
        <dbReference type="ARBA" id="ARBA00023242"/>
    </source>
</evidence>
<dbReference type="SMART" id="SM00906">
    <property type="entry name" value="Fungal_trans"/>
    <property type="match status" value="1"/>
</dbReference>
<evidence type="ECO:0000259" key="5">
    <source>
        <dbReference type="PROSITE" id="PS50048"/>
    </source>
</evidence>
<dbReference type="SMART" id="SM00066">
    <property type="entry name" value="GAL4"/>
    <property type="match status" value="1"/>
</dbReference>
<dbReference type="InterPro" id="IPR001138">
    <property type="entry name" value="Zn2Cys6_DnaBD"/>
</dbReference>
<feature type="domain" description="Zn(2)-C6 fungal-type" evidence="5">
    <location>
        <begin position="50"/>
        <end position="79"/>
    </location>
</feature>
<reference evidence="6" key="1">
    <citation type="submission" date="2016-06" db="EMBL/GenBank/DDBJ databases">
        <title>Draft Genome sequence of the fungus Inonotus baumii.</title>
        <authorList>
            <person name="Zhu H."/>
            <person name="Lin W."/>
        </authorList>
    </citation>
    <scope>NUCLEOTIDE SEQUENCE</scope>
    <source>
        <strain evidence="6">821</strain>
    </source>
</reference>
<feature type="compositionally biased region" description="Acidic residues" evidence="4">
    <location>
        <begin position="138"/>
        <end position="149"/>
    </location>
</feature>
<dbReference type="CDD" id="cd00067">
    <property type="entry name" value="GAL4"/>
    <property type="match status" value="1"/>
</dbReference>
<evidence type="ECO:0000256" key="1">
    <source>
        <dbReference type="ARBA" id="ARBA00004123"/>
    </source>
</evidence>
<evidence type="ECO:0000256" key="2">
    <source>
        <dbReference type="ARBA" id="ARBA00022723"/>
    </source>
</evidence>
<evidence type="ECO:0000313" key="7">
    <source>
        <dbReference type="Proteomes" id="UP000757232"/>
    </source>
</evidence>
<comment type="caution">
    <text evidence="6">The sequence shown here is derived from an EMBL/GenBank/DDBJ whole genome shotgun (WGS) entry which is preliminary data.</text>
</comment>
<dbReference type="GO" id="GO:0006351">
    <property type="term" value="P:DNA-templated transcription"/>
    <property type="evidence" value="ECO:0007669"/>
    <property type="project" value="InterPro"/>
</dbReference>